<dbReference type="EMBL" id="JAULSW010000011">
    <property type="protein sequence ID" value="KAK3367681.1"/>
    <property type="molecule type" value="Genomic_DNA"/>
</dbReference>
<feature type="transmembrane region" description="Helical" evidence="1">
    <location>
        <begin position="26"/>
        <end position="51"/>
    </location>
</feature>
<gene>
    <name evidence="2" type="ORF">B0H63DRAFT_515484</name>
</gene>
<protein>
    <submittedName>
        <fullName evidence="2">Uncharacterized protein</fullName>
    </submittedName>
</protein>
<keyword evidence="1" id="KW-0472">Membrane</keyword>
<dbReference type="InterPro" id="IPR053018">
    <property type="entry name" value="Elsinochrome_Biosynth-Asso"/>
</dbReference>
<feature type="transmembrane region" description="Helical" evidence="1">
    <location>
        <begin position="304"/>
        <end position="325"/>
    </location>
</feature>
<sequence>MWHKCDCSRRLVLPSAELAYIPNPDIAGIGVLIGLATPAFCLLFLLIVYYMLSVDYNNPAVCSHLDTALLRWLRKREFLRWTRTRLLNVCDWSLNPALHERFILFFSGIQLVTGLALLLSSFTFGCEVSAYHWQIMLSGIWFTSTPHIATLPLLATYLLERKNLFWIRVIFTTALFRLFESFLWNILWLEIVLVWSAYLLVCHKLAFQDLVDDNVMSFGQYLVVFLLLLPALNIVELASDGADVPTRPIFPENIDDRSRQPSSGRITCFAIAEAFTLLGILIAIDMKMGWSGAGYYGGVEFFVVFPVLLAFAPFVFAALTFALDFAAQCCPCRSKMVFKVAVSTLLSCMLLGAVISYFTSKFRSAFSK</sequence>
<dbReference type="Proteomes" id="UP001285441">
    <property type="component" value="Unassembled WGS sequence"/>
</dbReference>
<name>A0AAE0K1H8_9PEZI</name>
<feature type="transmembrane region" description="Helical" evidence="1">
    <location>
        <begin position="102"/>
        <end position="124"/>
    </location>
</feature>
<keyword evidence="1" id="KW-1133">Transmembrane helix</keyword>
<dbReference type="PANTHER" id="PTHR37577">
    <property type="entry name" value="INTEGRAL MEMBRANE PROTEIN"/>
    <property type="match status" value="1"/>
</dbReference>
<evidence type="ECO:0000313" key="2">
    <source>
        <dbReference type="EMBL" id="KAK3367681.1"/>
    </source>
</evidence>
<feature type="transmembrane region" description="Helical" evidence="1">
    <location>
        <begin position="218"/>
        <end position="238"/>
    </location>
</feature>
<comment type="caution">
    <text evidence="2">The sequence shown here is derived from an EMBL/GenBank/DDBJ whole genome shotgun (WGS) entry which is preliminary data.</text>
</comment>
<dbReference type="AlphaFoldDB" id="A0AAE0K1H8"/>
<evidence type="ECO:0000313" key="3">
    <source>
        <dbReference type="Proteomes" id="UP001285441"/>
    </source>
</evidence>
<keyword evidence="3" id="KW-1185">Reference proteome</keyword>
<proteinExistence type="predicted"/>
<feature type="transmembrane region" description="Helical" evidence="1">
    <location>
        <begin position="266"/>
        <end position="284"/>
    </location>
</feature>
<keyword evidence="1" id="KW-0812">Transmembrane</keyword>
<accession>A0AAE0K1H8</accession>
<reference evidence="2" key="2">
    <citation type="submission" date="2023-06" db="EMBL/GenBank/DDBJ databases">
        <authorList>
            <consortium name="Lawrence Berkeley National Laboratory"/>
            <person name="Haridas S."/>
            <person name="Hensen N."/>
            <person name="Bonometti L."/>
            <person name="Westerberg I."/>
            <person name="Brannstrom I.O."/>
            <person name="Guillou S."/>
            <person name="Cros-Aarteil S."/>
            <person name="Calhoun S."/>
            <person name="Kuo A."/>
            <person name="Mondo S."/>
            <person name="Pangilinan J."/>
            <person name="Riley R."/>
            <person name="LaButti K."/>
            <person name="Andreopoulos B."/>
            <person name="Lipzen A."/>
            <person name="Chen C."/>
            <person name="Yanf M."/>
            <person name="Daum C."/>
            <person name="Ng V."/>
            <person name="Clum A."/>
            <person name="Steindorff A."/>
            <person name="Ohm R."/>
            <person name="Martin F."/>
            <person name="Silar P."/>
            <person name="Natvig D."/>
            <person name="Lalanne C."/>
            <person name="Gautier V."/>
            <person name="Ament-velasquez S.L."/>
            <person name="Kruys A."/>
            <person name="Hutchinson M.I."/>
            <person name="Powell A.J."/>
            <person name="Barry K."/>
            <person name="Miller A.N."/>
            <person name="Grigoriev I.V."/>
            <person name="Debuchy R."/>
            <person name="Gladieux P."/>
            <person name="Thoren M.H."/>
            <person name="Johannesson H."/>
        </authorList>
    </citation>
    <scope>NUCLEOTIDE SEQUENCE</scope>
    <source>
        <strain evidence="2">CBS 232.78</strain>
    </source>
</reference>
<feature type="transmembrane region" description="Helical" evidence="1">
    <location>
        <begin position="337"/>
        <end position="358"/>
    </location>
</feature>
<feature type="transmembrane region" description="Helical" evidence="1">
    <location>
        <begin position="186"/>
        <end position="206"/>
    </location>
</feature>
<evidence type="ECO:0000256" key="1">
    <source>
        <dbReference type="SAM" id="Phobius"/>
    </source>
</evidence>
<dbReference type="PANTHER" id="PTHR37577:SF1">
    <property type="entry name" value="INTEGRAL MEMBRANE PROTEIN"/>
    <property type="match status" value="1"/>
</dbReference>
<reference evidence="2" key="1">
    <citation type="journal article" date="2023" name="Mol. Phylogenet. Evol.">
        <title>Genome-scale phylogeny and comparative genomics of the fungal order Sordariales.</title>
        <authorList>
            <person name="Hensen N."/>
            <person name="Bonometti L."/>
            <person name="Westerberg I."/>
            <person name="Brannstrom I.O."/>
            <person name="Guillou S."/>
            <person name="Cros-Aarteil S."/>
            <person name="Calhoun S."/>
            <person name="Haridas S."/>
            <person name="Kuo A."/>
            <person name="Mondo S."/>
            <person name="Pangilinan J."/>
            <person name="Riley R."/>
            <person name="LaButti K."/>
            <person name="Andreopoulos B."/>
            <person name="Lipzen A."/>
            <person name="Chen C."/>
            <person name="Yan M."/>
            <person name="Daum C."/>
            <person name="Ng V."/>
            <person name="Clum A."/>
            <person name="Steindorff A."/>
            <person name="Ohm R.A."/>
            <person name="Martin F."/>
            <person name="Silar P."/>
            <person name="Natvig D.O."/>
            <person name="Lalanne C."/>
            <person name="Gautier V."/>
            <person name="Ament-Velasquez S.L."/>
            <person name="Kruys A."/>
            <person name="Hutchinson M.I."/>
            <person name="Powell A.J."/>
            <person name="Barry K."/>
            <person name="Miller A.N."/>
            <person name="Grigoriev I.V."/>
            <person name="Debuchy R."/>
            <person name="Gladieux P."/>
            <person name="Hiltunen Thoren M."/>
            <person name="Johannesson H."/>
        </authorList>
    </citation>
    <scope>NUCLEOTIDE SEQUENCE</scope>
    <source>
        <strain evidence="2">CBS 232.78</strain>
    </source>
</reference>
<feature type="transmembrane region" description="Helical" evidence="1">
    <location>
        <begin position="136"/>
        <end position="157"/>
    </location>
</feature>
<organism evidence="2 3">
    <name type="scientific">Podospora didyma</name>
    <dbReference type="NCBI Taxonomy" id="330526"/>
    <lineage>
        <taxon>Eukaryota</taxon>
        <taxon>Fungi</taxon>
        <taxon>Dikarya</taxon>
        <taxon>Ascomycota</taxon>
        <taxon>Pezizomycotina</taxon>
        <taxon>Sordariomycetes</taxon>
        <taxon>Sordariomycetidae</taxon>
        <taxon>Sordariales</taxon>
        <taxon>Podosporaceae</taxon>
        <taxon>Podospora</taxon>
    </lineage>
</organism>